<evidence type="ECO:0000313" key="2">
    <source>
        <dbReference type="EMBL" id="GGT32589.1"/>
    </source>
</evidence>
<protein>
    <recommendedName>
        <fullName evidence="1">PET hydrolase/cutinase-like domain-containing protein</fullName>
    </recommendedName>
</protein>
<dbReference type="InterPro" id="IPR006311">
    <property type="entry name" value="TAT_signal"/>
</dbReference>
<dbReference type="Gene3D" id="2.80.10.50">
    <property type="match status" value="1"/>
</dbReference>
<dbReference type="Gene3D" id="3.40.50.1820">
    <property type="entry name" value="alpha/beta hydrolase"/>
    <property type="match status" value="1"/>
</dbReference>
<reference evidence="3" key="1">
    <citation type="journal article" date="2019" name="Int. J. Syst. Evol. Microbiol.">
        <title>The Global Catalogue of Microorganisms (GCM) 10K type strain sequencing project: providing services to taxonomists for standard genome sequencing and annotation.</title>
        <authorList>
            <consortium name="The Broad Institute Genomics Platform"/>
            <consortium name="The Broad Institute Genome Sequencing Center for Infectious Disease"/>
            <person name="Wu L."/>
            <person name="Ma J."/>
        </authorList>
    </citation>
    <scope>NUCLEOTIDE SEQUENCE [LARGE SCALE GENOMIC DNA]</scope>
    <source>
        <strain evidence="3">JCM 4422</strain>
    </source>
</reference>
<evidence type="ECO:0000313" key="3">
    <source>
        <dbReference type="Proteomes" id="UP000629911"/>
    </source>
</evidence>
<organism evidence="2 3">
    <name type="scientific">Streptomyces variabilis</name>
    <dbReference type="NCBI Taxonomy" id="67372"/>
    <lineage>
        <taxon>Bacteria</taxon>
        <taxon>Bacillati</taxon>
        <taxon>Actinomycetota</taxon>
        <taxon>Actinomycetes</taxon>
        <taxon>Kitasatosporales</taxon>
        <taxon>Streptomycetaceae</taxon>
        <taxon>Streptomyces</taxon>
        <taxon>Streptomyces griseoincarnatus group</taxon>
    </lineage>
</organism>
<keyword evidence="3" id="KW-1185">Reference proteome</keyword>
<dbReference type="InterPro" id="IPR008999">
    <property type="entry name" value="Actin-crosslinking"/>
</dbReference>
<dbReference type="InterPro" id="IPR041127">
    <property type="entry name" value="PET_hydrolase/cutinase-like"/>
</dbReference>
<name>A0ABQ2TPM6_9ACTN</name>
<dbReference type="Pfam" id="PF03403">
    <property type="entry name" value="PAF-AH_p_II"/>
    <property type="match status" value="1"/>
</dbReference>
<gene>
    <name evidence="2" type="ORF">GCM10010287_00870</name>
</gene>
<feature type="domain" description="PET hydrolase/cutinase-like" evidence="1">
    <location>
        <begin position="200"/>
        <end position="342"/>
    </location>
</feature>
<dbReference type="SUPFAM" id="SSF50405">
    <property type="entry name" value="Actin-crosslinking proteins"/>
    <property type="match status" value="1"/>
</dbReference>
<dbReference type="EMBL" id="BMTZ01000001">
    <property type="protein sequence ID" value="GGT32589.1"/>
    <property type="molecule type" value="Genomic_DNA"/>
</dbReference>
<dbReference type="PROSITE" id="PS51318">
    <property type="entry name" value="TAT"/>
    <property type="match status" value="1"/>
</dbReference>
<dbReference type="InterPro" id="IPR010431">
    <property type="entry name" value="Fascin"/>
</dbReference>
<dbReference type="InterPro" id="IPR029058">
    <property type="entry name" value="AB_hydrolase_fold"/>
</dbReference>
<dbReference type="SUPFAM" id="SSF53474">
    <property type="entry name" value="alpha/beta-Hydrolases"/>
    <property type="match status" value="1"/>
</dbReference>
<dbReference type="CDD" id="cd00257">
    <property type="entry name" value="beta-trefoil_FSCN-like"/>
    <property type="match status" value="1"/>
</dbReference>
<dbReference type="PANTHER" id="PTHR10551:SF9">
    <property type="entry name" value="FASCIN-2"/>
    <property type="match status" value="1"/>
</dbReference>
<dbReference type="Pfam" id="PF12740">
    <property type="entry name" value="PETase"/>
    <property type="match status" value="1"/>
</dbReference>
<dbReference type="Proteomes" id="UP000629911">
    <property type="component" value="Unassembled WGS sequence"/>
</dbReference>
<dbReference type="PANTHER" id="PTHR10551">
    <property type="entry name" value="FASCIN"/>
    <property type="match status" value="1"/>
</dbReference>
<sequence>MRADAIGRAAAPLSVGGSRRFSLGGGFHRQPAGPLASWQTRRPGTPLSTHTIDKEHNMAMNRRTFLGLGAAGAVAAVHAYGTTAATASSLAPADAPTQRFAIGVREYAWSRGSRRLTTRIFYPATGTPGGNPVVNAPIADGVFPICEFSHGLGGNPESYAPLVRPLAEAGFVVPAPVFPTTSSGTQGNVQDVYNGNQSMDVSQVITNTLALNTTAGDPFAGHLDTTTGVGVAGHSLGGMTTHGLLTAWPDSRIAAAVPFACVDMGNPSSTVAAKVLFVHGDQDTLTQYSSARQAYGELPAPKAFLTHRGTGHDQYIWSGYNHTQTVATYVDWMRWSLYADTAARDRLPADATSNTSTTTWEAVLTPLPTGPIVSLRSRANNQYVCAENAGTDPLIANRTAIGDWERFDLIDLGGGAVALRARVNGRYVCAENAGANALIANRTAVGPWETFQRVNNSDGTTSLRAQANNLYVSAGNAGTAPLIANRTTIGPSESFDLING</sequence>
<accession>A0ABQ2TPM6</accession>
<comment type="caution">
    <text evidence="2">The sequence shown here is derived from an EMBL/GenBank/DDBJ whole genome shotgun (WGS) entry which is preliminary data.</text>
</comment>
<proteinExistence type="predicted"/>
<evidence type="ECO:0000259" key="1">
    <source>
        <dbReference type="Pfam" id="PF12740"/>
    </source>
</evidence>